<feature type="transmembrane region" description="Helical" evidence="3">
    <location>
        <begin position="28"/>
        <end position="45"/>
    </location>
</feature>
<comment type="caution">
    <text evidence="5">The sequence shown here is derived from an EMBL/GenBank/DDBJ whole genome shotgun (WGS) entry which is preliminary data.</text>
</comment>
<name>A0ABT6HD63_LEUPS</name>
<evidence type="ECO:0000256" key="2">
    <source>
        <dbReference type="SAM" id="MobiDB-lite"/>
    </source>
</evidence>
<proteinExistence type="predicted"/>
<evidence type="ECO:0000259" key="4">
    <source>
        <dbReference type="Pfam" id="PF17965"/>
    </source>
</evidence>
<organism evidence="5 6">
    <name type="scientific">Leuconostoc pseudomesenteroides</name>
    <dbReference type="NCBI Taxonomy" id="33968"/>
    <lineage>
        <taxon>Bacteria</taxon>
        <taxon>Bacillati</taxon>
        <taxon>Bacillota</taxon>
        <taxon>Bacilli</taxon>
        <taxon>Lactobacillales</taxon>
        <taxon>Lactobacillaceae</taxon>
        <taxon>Leuconostoc</taxon>
    </lineage>
</organism>
<feature type="domain" description="Mucin binding" evidence="4">
    <location>
        <begin position="1312"/>
        <end position="1391"/>
    </location>
</feature>
<sequence>MSAKYDGRNSRPTNEVKRYKMYKSGRQWITAGLSTLMVLTGMALIDDTDKVSADTTTGSTAMAASAAASPASAADNTLSNTTSEAVSSANAQVSANSASDSYATGSLGSSAYPTLDSVATDNTVSADANDQNAISVDKNADATSNAVDVTTSASATSSSAASTYNNGSVAVTITTPSNATSSLVSPTQSGSTVTTAGGSTATVTSDALATISSAATSANSSAAASVATVASSAAQANSAAASLANSYSAAATAQSAALLAAQNSNAAAQTSYASAQSSQAAIASSNGASMAAIITTTISNLNKSSDSYSAILSSLNAALASANSGNLKAAYDSYYSAASTTAAAVGFALVNATANKATFLAVFGTAWDGSNTGVAKQWASGVTTQAIASLETSWEAASAATSSAAVAATSALNALNAAPNSAAIAATSAQASNAYAQSAATSSAESAAVSLAQSQATSLADSYAALLNADTVLVNVNYNADTAVTSAATASATDAVSSYVTALTNGMSNINTDSNLKFSTSAGSFLNFNSNPQSWLTSYATTAGNNAAAASNTADKSMWITVQSYASSLANDINGAEAQQMISSMKNGNAGGMIPALTFGQNNADLTAIQATLSSLMNILKPENITSATYVNPVVDNGDGTYSTNISLDPNELVHSNIDALMAQLTANMSNIQSDINTYASTTVPNFVIGWYAVVYNAFNGALKGDLNTTALKLISQGVAVTVDSQVKTLAAGYIKTLTNAMNAISGTDSNSMYAKSVLETLITEEQKVLDQATIRYNSEVAYLGTSDISSSTFRNQVVSALGGLLGGGVIGGTLTDVVTGVANTASQGIATAVDNMMKSVNQASINLVNGLNSMLQSLQSTKIAPTITVTAGFDTGTPDVSDVATGQFATTTYSATYTGAVTGASATVIAYQAIDKTQLQALVNTTTANSNLASVMAAQLTDAQQVLTNDNASQQDLNQAYANLVAQTATITVNDATTGQAVTLTSDSTVYGGSGTTATFDLSKVMPAGYDFSQAVVTGGTIDANGVLTVNFDNDSTVDQPVTIDVPHKITTSSKVNTFNIQLTYEDASGNILQPATTTTVTGTAALATDGVTGVTTQSGAVVWQGADGVASDDGTTYTVNSIDVPATITSNGQTYYLHTPGKDAQGNAIDGTNAITLTFDENQTVVSTQTINEVYGAAQQVALKLITVVKASDYTDSVSSVLKEFTDAAGNKYYIVNEAGNGSDLAEGSAHIGDVIDGANLQAIINSYSPETAASMGLSAAGYNLSEHIYWDTLGNTTVPGTYTINGAIAETDGSYTHYLIIEATPETTSATVNYVDDETGSVISTATISGQVGSLFDVDGSDTLNGEQQYDTADYQLVSVDNGSGTYVMSAGTDGTSVDATPTITVHLQMSIEKSTSISESESMSTAASLSESVSTETSESDSAVASESSSTKLSESVSSATSESVSAVASESASAKLSESTSSATSESVSAVASESSSTKLSESVSSATSESVSAVASESSSTKLSESTSSATSESISAVASESTSAKLSDSVSSATSESVSAVASESSSTKLSESTSSATSESNSAAASESVSTKLSESTSSATSESNSAAASESSSTKLSESTSSATSESVSAVASESASAKLSESTSSATSESVSAVASESSSTKLSESTSSATSESNSKVVSESSSTKLSESTSSATSESVSAVASESSSTKLSESTSSATSE</sequence>
<keyword evidence="3" id="KW-0812">Transmembrane</keyword>
<feature type="region of interest" description="Disordered" evidence="2">
    <location>
        <begin position="178"/>
        <end position="197"/>
    </location>
</feature>
<reference evidence="5 6" key="1">
    <citation type="submission" date="2023-02" db="EMBL/GenBank/DDBJ databases">
        <title>Antimicrobial susceptibility testing and tentative epidemiological cut-off values for Lactobacillaceae family species intended for ingestion.</title>
        <authorList>
            <person name="Noehr-Meldgaard K."/>
            <person name="Struve C."/>
            <person name="Ingmer H."/>
            <person name="Koza A."/>
            <person name="Al-Nakeeb K."/>
            <person name="Agersoe Y."/>
        </authorList>
    </citation>
    <scope>NUCLEOTIDE SEQUENCE [LARGE SCALE GENOMIC DNA]</scope>
    <source>
        <strain evidence="5 6">DSM 20193</strain>
    </source>
</reference>
<keyword evidence="1" id="KW-0732">Signal</keyword>
<dbReference type="RefSeq" id="WP_279619488.1">
    <property type="nucleotide sequence ID" value="NZ_JARGDN010000006.1"/>
</dbReference>
<accession>A0ABT6HD63</accession>
<evidence type="ECO:0000313" key="5">
    <source>
        <dbReference type="EMBL" id="MDG9733847.1"/>
    </source>
</evidence>
<dbReference type="PANTHER" id="PTHR34491">
    <property type="entry name" value="A-TYPE INCLUSION PROTEIN, PUTATIVE-RELATED"/>
    <property type="match status" value="1"/>
</dbReference>
<keyword evidence="3" id="KW-1133">Transmembrane helix</keyword>
<dbReference type="PANTHER" id="PTHR34491:SF74">
    <property type="entry name" value="DUF4456 DOMAIN-CONTAINING PROTEIN"/>
    <property type="match status" value="1"/>
</dbReference>
<protein>
    <submittedName>
        <fullName evidence="5">KxYKxGKxW signal peptide domain-containing protein</fullName>
    </submittedName>
</protein>
<feature type="region of interest" description="Disordered" evidence="2">
    <location>
        <begin position="1398"/>
        <end position="1445"/>
    </location>
</feature>
<gene>
    <name evidence="5" type="ORF">P1N92_06935</name>
</gene>
<keyword evidence="3" id="KW-0472">Membrane</keyword>
<dbReference type="EMBL" id="JARGDN010000006">
    <property type="protein sequence ID" value="MDG9733847.1"/>
    <property type="molecule type" value="Genomic_DNA"/>
</dbReference>
<dbReference type="Proteomes" id="UP001529201">
    <property type="component" value="Unassembled WGS sequence"/>
</dbReference>
<dbReference type="Gene3D" id="3.10.20.470">
    <property type="match status" value="1"/>
</dbReference>
<dbReference type="Pfam" id="PF19258">
    <property type="entry name" value="KxYKxGKxW_sig"/>
    <property type="match status" value="1"/>
</dbReference>
<evidence type="ECO:0000256" key="3">
    <source>
        <dbReference type="SAM" id="Phobius"/>
    </source>
</evidence>
<evidence type="ECO:0000256" key="1">
    <source>
        <dbReference type="ARBA" id="ARBA00022729"/>
    </source>
</evidence>
<dbReference type="InterPro" id="IPR041558">
    <property type="entry name" value="MucBP_2"/>
</dbReference>
<feature type="non-terminal residue" evidence="5">
    <location>
        <position position="1711"/>
    </location>
</feature>
<evidence type="ECO:0000313" key="6">
    <source>
        <dbReference type="Proteomes" id="UP001529201"/>
    </source>
</evidence>
<dbReference type="InterPro" id="IPR022263">
    <property type="entry name" value="KxYKxGKxW"/>
</dbReference>
<feature type="compositionally biased region" description="Polar residues" evidence="2">
    <location>
        <begin position="178"/>
        <end position="188"/>
    </location>
</feature>
<keyword evidence="6" id="KW-1185">Reference proteome</keyword>
<feature type="region of interest" description="Disordered" evidence="2">
    <location>
        <begin position="1457"/>
        <end position="1711"/>
    </location>
</feature>
<dbReference type="NCBIfam" id="TIGR03715">
    <property type="entry name" value="KxYKxGKxW"/>
    <property type="match status" value="1"/>
</dbReference>
<dbReference type="Pfam" id="PF17965">
    <property type="entry name" value="MucBP_2"/>
    <property type="match status" value="1"/>
</dbReference>